<reference evidence="1 2" key="1">
    <citation type="journal article" date="2010" name="Nature">
        <title>Genome sequence of the palaeopolyploid soybean.</title>
        <authorList>
            <person name="Schmutz J."/>
            <person name="Cannon S.B."/>
            <person name="Schlueter J."/>
            <person name="Ma J."/>
            <person name="Mitros T."/>
            <person name="Nelson W."/>
            <person name="Hyten D.L."/>
            <person name="Song Q."/>
            <person name="Thelen J.J."/>
            <person name="Cheng J."/>
            <person name="Xu D."/>
            <person name="Hellsten U."/>
            <person name="May G.D."/>
            <person name="Yu Y."/>
            <person name="Sakurai T."/>
            <person name="Umezawa T."/>
            <person name="Bhattacharyya M.K."/>
            <person name="Sandhu D."/>
            <person name="Valliyodan B."/>
            <person name="Lindquist E."/>
            <person name="Peto M."/>
            <person name="Grant D."/>
            <person name="Shu S."/>
            <person name="Goodstein D."/>
            <person name="Barry K."/>
            <person name="Futrell-Griggs M."/>
            <person name="Abernathy B."/>
            <person name="Du J."/>
            <person name="Tian Z."/>
            <person name="Zhu L."/>
            <person name="Gill N."/>
            <person name="Joshi T."/>
            <person name="Libault M."/>
            <person name="Sethuraman A."/>
            <person name="Zhang X.-C."/>
            <person name="Shinozaki K."/>
            <person name="Nguyen H.T."/>
            <person name="Wing R.A."/>
            <person name="Cregan P."/>
            <person name="Specht J."/>
            <person name="Grimwood J."/>
            <person name="Rokhsar D."/>
            <person name="Stacey G."/>
            <person name="Shoemaker R.C."/>
            <person name="Jackson S.A."/>
        </authorList>
    </citation>
    <scope>NUCLEOTIDE SEQUENCE</scope>
    <source>
        <strain evidence="2">cv. Williams 82</strain>
        <tissue evidence="1">Callus</tissue>
    </source>
</reference>
<reference evidence="2" key="2">
    <citation type="submission" date="2018-02" db="UniProtKB">
        <authorList>
            <consortium name="EnsemblPlants"/>
        </authorList>
    </citation>
    <scope>IDENTIFICATION</scope>
    <source>
        <strain evidence="2">Williams 82</strain>
    </source>
</reference>
<dbReference type="InParanoid" id="A0A0R0LH19"/>
<dbReference type="SMR" id="A0A0R0LH19"/>
<sequence length="128" mass="15154">MTRADCIIDVHEFVKEYGISLEQRAEASHLLKSIHSFEFVFNLHLMRNISGITNELSQALQRSYQNIVNVITLVRVCKKRLQIMRNDDINIPNMEDAFITQGRLKHKFQKVLNLHHFQVELFYQVIDR</sequence>
<name>A0A0R0LH19_SOYBN</name>
<dbReference type="Gramene" id="KRH75492">
    <property type="protein sequence ID" value="KRH75492"/>
    <property type="gene ID" value="GLYMA_01G088100"/>
</dbReference>
<reference evidence="1" key="3">
    <citation type="submission" date="2018-07" db="EMBL/GenBank/DDBJ databases">
        <title>WGS assembly of Glycine max.</title>
        <authorList>
            <person name="Schmutz J."/>
            <person name="Cannon S."/>
            <person name="Schlueter J."/>
            <person name="Ma J."/>
            <person name="Mitros T."/>
            <person name="Nelson W."/>
            <person name="Hyten D."/>
            <person name="Song Q."/>
            <person name="Thelen J."/>
            <person name="Cheng J."/>
            <person name="Xu D."/>
            <person name="Hellsten U."/>
            <person name="May G."/>
            <person name="Yu Y."/>
            <person name="Sakurai T."/>
            <person name="Umezawa T."/>
            <person name="Bhattacharyya M."/>
            <person name="Sandhu D."/>
            <person name="Valliyodan B."/>
            <person name="Lindquist E."/>
            <person name="Peto M."/>
            <person name="Grant D."/>
            <person name="Shu S."/>
            <person name="Goodstein D."/>
            <person name="Barry K."/>
            <person name="Futrell-Griggs M."/>
            <person name="Abernathy B."/>
            <person name="Du J."/>
            <person name="Tian Z."/>
            <person name="Zhu L."/>
            <person name="Gill N."/>
            <person name="Joshi T."/>
            <person name="Libault M."/>
            <person name="Sethuraman A."/>
            <person name="Zhang X."/>
            <person name="Shinozaki K."/>
            <person name="Nguyen H."/>
            <person name="Wing R."/>
            <person name="Cregan P."/>
            <person name="Specht J."/>
            <person name="Grimwood J."/>
            <person name="Rokhsar D."/>
            <person name="Stacey G."/>
            <person name="Shoemaker R."/>
            <person name="Jackson S."/>
        </authorList>
    </citation>
    <scope>NUCLEOTIDE SEQUENCE</scope>
    <source>
        <tissue evidence="1">Callus</tissue>
    </source>
</reference>
<dbReference type="InterPro" id="IPR055298">
    <property type="entry name" value="AtLOH3-like"/>
</dbReference>
<dbReference type="EnsemblPlants" id="KRH75492">
    <property type="protein sequence ID" value="KRH75492"/>
    <property type="gene ID" value="GLYMA_01G088100"/>
</dbReference>
<dbReference type="Proteomes" id="UP000008827">
    <property type="component" value="Chromosome 1"/>
</dbReference>
<gene>
    <name evidence="1" type="ORF">GLYMA_01G088100</name>
</gene>
<evidence type="ECO:0000313" key="1">
    <source>
        <dbReference type="EMBL" id="KRH75492.1"/>
    </source>
</evidence>
<dbReference type="PANTHER" id="PTHR11697:SF230">
    <property type="entry name" value="ZINC FINGER, MYM DOMAIN CONTAINING 1"/>
    <property type="match status" value="1"/>
</dbReference>
<dbReference type="EMBL" id="CM000834">
    <property type="protein sequence ID" value="KRH75492.1"/>
    <property type="molecule type" value="Genomic_DNA"/>
</dbReference>
<accession>A0A0R0LH19</accession>
<dbReference type="OMA" id="PNMEDAF"/>
<dbReference type="PANTHER" id="PTHR11697">
    <property type="entry name" value="GENERAL TRANSCRIPTION FACTOR 2-RELATED ZINC FINGER PROTEIN"/>
    <property type="match status" value="1"/>
</dbReference>
<evidence type="ECO:0000313" key="3">
    <source>
        <dbReference type="Proteomes" id="UP000008827"/>
    </source>
</evidence>
<proteinExistence type="predicted"/>
<dbReference type="AlphaFoldDB" id="A0A0R0LH19"/>
<keyword evidence="3" id="KW-1185">Reference proteome</keyword>
<evidence type="ECO:0000313" key="2">
    <source>
        <dbReference type="EnsemblPlants" id="KRH75492"/>
    </source>
</evidence>
<protein>
    <submittedName>
        <fullName evidence="1 2">Uncharacterized protein</fullName>
    </submittedName>
</protein>
<organism evidence="1">
    <name type="scientific">Glycine max</name>
    <name type="common">Soybean</name>
    <name type="synonym">Glycine hispida</name>
    <dbReference type="NCBI Taxonomy" id="3847"/>
    <lineage>
        <taxon>Eukaryota</taxon>
        <taxon>Viridiplantae</taxon>
        <taxon>Streptophyta</taxon>
        <taxon>Embryophyta</taxon>
        <taxon>Tracheophyta</taxon>
        <taxon>Spermatophyta</taxon>
        <taxon>Magnoliopsida</taxon>
        <taxon>eudicotyledons</taxon>
        <taxon>Gunneridae</taxon>
        <taxon>Pentapetalae</taxon>
        <taxon>rosids</taxon>
        <taxon>fabids</taxon>
        <taxon>Fabales</taxon>
        <taxon>Fabaceae</taxon>
        <taxon>Papilionoideae</taxon>
        <taxon>50 kb inversion clade</taxon>
        <taxon>NPAAA clade</taxon>
        <taxon>indigoferoid/millettioid clade</taxon>
        <taxon>Phaseoleae</taxon>
        <taxon>Glycine</taxon>
        <taxon>Glycine subgen. Soja</taxon>
    </lineage>
</organism>